<reference evidence="9 10" key="1">
    <citation type="journal article" date="2019" name="Microbiol. Resour. Announc.">
        <title>Draft Genome Sequence of the Most Traditional epsilon-Poly-l-Lysine Producer, Streptomyces albulus NBRC14147.</title>
        <authorList>
            <person name="Yamanaka K."/>
            <person name="Hamano Y."/>
        </authorList>
    </citation>
    <scope>NUCLEOTIDE SEQUENCE [LARGE SCALE GENOMIC DNA]</scope>
    <source>
        <strain evidence="9 10">NBRC 14147</strain>
    </source>
</reference>
<dbReference type="GO" id="GO:0007155">
    <property type="term" value="P:cell adhesion"/>
    <property type="evidence" value="ECO:0007669"/>
    <property type="project" value="UniProtKB-KW"/>
</dbReference>
<keyword evidence="6" id="KW-0034">Amyloid</keyword>
<protein>
    <submittedName>
        <fullName evidence="9">Membrane protein</fullName>
    </submittedName>
</protein>
<dbReference type="eggNOG" id="ENOG50348JU">
    <property type="taxonomic scope" value="Bacteria"/>
</dbReference>
<feature type="chain" id="PRO_5043601643" evidence="8">
    <location>
        <begin position="28"/>
        <end position="102"/>
    </location>
</feature>
<dbReference type="EMBL" id="BHXC01000006">
    <property type="protein sequence ID" value="GCB91350.1"/>
    <property type="molecule type" value="Genomic_DNA"/>
</dbReference>
<feature type="compositionally biased region" description="Basic residues" evidence="7">
    <location>
        <begin position="32"/>
        <end position="41"/>
    </location>
</feature>
<dbReference type="Proteomes" id="UP000288351">
    <property type="component" value="Unassembled WGS sequence"/>
</dbReference>
<evidence type="ECO:0000256" key="4">
    <source>
        <dbReference type="ARBA" id="ARBA00022729"/>
    </source>
</evidence>
<keyword evidence="4 8" id="KW-0732">Signal</keyword>
<dbReference type="PROSITE" id="PS51884">
    <property type="entry name" value="CHAPLIN"/>
    <property type="match status" value="1"/>
</dbReference>
<dbReference type="AlphaFoldDB" id="A0A059VWQ0"/>
<evidence type="ECO:0000256" key="3">
    <source>
        <dbReference type="ARBA" id="ARBA00022525"/>
    </source>
</evidence>
<dbReference type="Pfam" id="PF03777">
    <property type="entry name" value="ChpA-C"/>
    <property type="match status" value="1"/>
</dbReference>
<dbReference type="RefSeq" id="WP_016578451.1">
    <property type="nucleotide sequence ID" value="NZ_BHXC01000006.1"/>
</dbReference>
<comment type="caution">
    <text evidence="9">The sequence shown here is derived from an EMBL/GenBank/DDBJ whole genome shotgun (WGS) entry which is preliminary data.</text>
</comment>
<feature type="signal peptide" evidence="8">
    <location>
        <begin position="1"/>
        <end position="27"/>
    </location>
</feature>
<evidence type="ECO:0000256" key="6">
    <source>
        <dbReference type="ARBA" id="ARBA00023087"/>
    </source>
</evidence>
<keyword evidence="3" id="KW-0964">Secreted</keyword>
<name>A0A059VWQ0_STRNR</name>
<proteinExistence type="predicted"/>
<keyword evidence="2" id="KW-0134">Cell wall</keyword>
<sequence length="102" mass="10291">MKRFAKTAALAAVTSALVLGGAGIASADGGHHGRQGRHHHGRFDEGHGRGGAHAKGIAVRSPGVLSGNVIQVPISIPINVCGNTVNVLSLLNPGFGNICVNK</sequence>
<evidence type="ECO:0000256" key="2">
    <source>
        <dbReference type="ARBA" id="ARBA00022512"/>
    </source>
</evidence>
<organism evidence="9 10">
    <name type="scientific">Streptomyces noursei</name>
    <name type="common">Streptomyces albulus</name>
    <dbReference type="NCBI Taxonomy" id="1971"/>
    <lineage>
        <taxon>Bacteria</taxon>
        <taxon>Bacillati</taxon>
        <taxon>Actinomycetota</taxon>
        <taxon>Actinomycetes</taxon>
        <taxon>Kitasatosporales</taxon>
        <taxon>Streptomycetaceae</taxon>
        <taxon>Streptomyces</taxon>
    </lineage>
</organism>
<evidence type="ECO:0000313" key="9">
    <source>
        <dbReference type="EMBL" id="GCB91350.1"/>
    </source>
</evidence>
<evidence type="ECO:0000256" key="7">
    <source>
        <dbReference type="SAM" id="MobiDB-lite"/>
    </source>
</evidence>
<keyword evidence="5" id="KW-0130">Cell adhesion</keyword>
<evidence type="ECO:0000256" key="1">
    <source>
        <dbReference type="ARBA" id="ARBA00004191"/>
    </source>
</evidence>
<feature type="region of interest" description="Disordered" evidence="7">
    <location>
        <begin position="28"/>
        <end position="54"/>
    </location>
</feature>
<evidence type="ECO:0000313" key="10">
    <source>
        <dbReference type="Proteomes" id="UP000288351"/>
    </source>
</evidence>
<gene>
    <name evidence="9" type="ORF">SALB_04075</name>
</gene>
<dbReference type="STRING" id="68570.DC74_3271"/>
<dbReference type="InterPro" id="IPR005528">
    <property type="entry name" value="ChpA-H"/>
</dbReference>
<evidence type="ECO:0000256" key="5">
    <source>
        <dbReference type="ARBA" id="ARBA00022889"/>
    </source>
</evidence>
<comment type="subcellular location">
    <subcellularLocation>
        <location evidence="1">Secreted</location>
        <location evidence="1">Cell wall</location>
    </subcellularLocation>
</comment>
<evidence type="ECO:0000256" key="8">
    <source>
        <dbReference type="SAM" id="SignalP"/>
    </source>
</evidence>
<accession>A0A059VWQ0</accession>